<feature type="chain" id="PRO_5016281864" description="Carboxypeptidase-like regulatory domain-containing protein" evidence="1">
    <location>
        <begin position="20"/>
        <end position="407"/>
    </location>
</feature>
<dbReference type="AlphaFoldDB" id="A0A317ENQ0"/>
<dbReference type="EMBL" id="QGNZ01000003">
    <property type="protein sequence ID" value="PWS26698.1"/>
    <property type="molecule type" value="Genomic_DNA"/>
</dbReference>
<dbReference type="Pfam" id="PF13715">
    <property type="entry name" value="CarbopepD_reg_2"/>
    <property type="match status" value="1"/>
</dbReference>
<protein>
    <recommendedName>
        <fullName evidence="4">Carboxypeptidase-like regulatory domain-containing protein</fullName>
    </recommendedName>
</protein>
<sequence>MKKIPILLFLLLCFVETFAQQNLSLSGSVKDKKGEALPGAGIYVSGYKIATSTNNDGEYILNLKPGNYDILVQLIGFKAVNKNVVMIDKPVKLNFILEESVTQLAEVTIKPDPNRENYINTFKTYFIGNTPNAENCKILNPQVLRIDFSKEEGILKVKTEEFLIIENKALGYKIKYLINDFQYDFRARIIYYEGYPTYEDLPGSLSRKKKWAAKRLEAYHGSAQHFFTSLFNHSSLEEGFVINKLIRKPNTERPSDSIINANIKRLMKAQNGTLRINTHEQDSLSYWIAKRNLLKGISVLNRTQISPDTLVHNFNQNIKSIDFNDVLYIIYTKEKENEAFSSRMGQSIARPLDMPNYQVSLINLSIRPVYFYKNGSVYNTRSMLYEGYWAWEKVADSVPMDYLPPTK</sequence>
<dbReference type="SUPFAM" id="SSF49464">
    <property type="entry name" value="Carboxypeptidase regulatory domain-like"/>
    <property type="match status" value="1"/>
</dbReference>
<evidence type="ECO:0000313" key="2">
    <source>
        <dbReference type="EMBL" id="PWS26698.1"/>
    </source>
</evidence>
<organism evidence="2 3">
    <name type="scientific">Pedobacter yonginense</name>
    <dbReference type="NCBI Taxonomy" id="651869"/>
    <lineage>
        <taxon>Bacteria</taxon>
        <taxon>Pseudomonadati</taxon>
        <taxon>Bacteroidota</taxon>
        <taxon>Sphingobacteriia</taxon>
        <taxon>Sphingobacteriales</taxon>
        <taxon>Sphingobacteriaceae</taxon>
        <taxon>Pedobacter</taxon>
    </lineage>
</organism>
<dbReference type="Gene3D" id="2.60.40.1120">
    <property type="entry name" value="Carboxypeptidase-like, regulatory domain"/>
    <property type="match status" value="1"/>
</dbReference>
<keyword evidence="1" id="KW-0732">Signal</keyword>
<evidence type="ECO:0000256" key="1">
    <source>
        <dbReference type="SAM" id="SignalP"/>
    </source>
</evidence>
<reference evidence="2 3" key="1">
    <citation type="submission" date="2018-05" db="EMBL/GenBank/DDBJ databases">
        <title>Pedobacter paludis sp. nov., isolated from wetland soil.</title>
        <authorList>
            <person name="Zhang Y."/>
            <person name="Wang G."/>
        </authorList>
    </citation>
    <scope>NUCLEOTIDE SEQUENCE [LARGE SCALE GENOMIC DNA]</scope>
    <source>
        <strain evidence="2 3">KCTC22721</strain>
    </source>
</reference>
<dbReference type="Proteomes" id="UP000245379">
    <property type="component" value="Unassembled WGS sequence"/>
</dbReference>
<comment type="caution">
    <text evidence="2">The sequence shown here is derived from an EMBL/GenBank/DDBJ whole genome shotgun (WGS) entry which is preliminary data.</text>
</comment>
<evidence type="ECO:0008006" key="4">
    <source>
        <dbReference type="Google" id="ProtNLM"/>
    </source>
</evidence>
<dbReference type="InterPro" id="IPR008969">
    <property type="entry name" value="CarboxyPept-like_regulatory"/>
</dbReference>
<keyword evidence="3" id="KW-1185">Reference proteome</keyword>
<feature type="signal peptide" evidence="1">
    <location>
        <begin position="1"/>
        <end position="19"/>
    </location>
</feature>
<dbReference type="OrthoDB" id="1223654at2"/>
<accession>A0A317ENQ0</accession>
<gene>
    <name evidence="2" type="ORF">DHW03_11725</name>
</gene>
<evidence type="ECO:0000313" key="3">
    <source>
        <dbReference type="Proteomes" id="UP000245379"/>
    </source>
</evidence>
<dbReference type="RefSeq" id="WP_109926047.1">
    <property type="nucleotide sequence ID" value="NZ_QGNZ01000003.1"/>
</dbReference>
<name>A0A317ENQ0_9SPHI</name>
<proteinExistence type="predicted"/>